<reference evidence="13 14" key="1">
    <citation type="journal article" date="2024" name="Chem. Sci.">
        <title>Discovery of megapolipeptins by genome mining of a Burkholderiales bacteria collection.</title>
        <authorList>
            <person name="Paulo B.S."/>
            <person name="Recchia M.J.J."/>
            <person name="Lee S."/>
            <person name="Fergusson C.H."/>
            <person name="Romanowski S.B."/>
            <person name="Hernandez A."/>
            <person name="Krull N."/>
            <person name="Liu D.Y."/>
            <person name="Cavanagh H."/>
            <person name="Bos A."/>
            <person name="Gray C.A."/>
            <person name="Murphy B.T."/>
            <person name="Linington R.G."/>
            <person name="Eustaquio A.S."/>
        </authorList>
    </citation>
    <scope>NUCLEOTIDE SEQUENCE [LARGE SCALE GENOMIC DNA]</scope>
    <source>
        <strain evidence="13 14">RL17-379-BIB-C</strain>
    </source>
</reference>
<keyword evidence="9" id="KW-0902">Two-component regulatory system</keyword>
<keyword evidence="5" id="KW-0547">Nucleotide-binding</keyword>
<feature type="domain" description="Sensor protein KdpD transmembrane" evidence="12">
    <location>
        <begin position="17"/>
        <end position="120"/>
    </location>
</feature>
<keyword evidence="6" id="KW-0418">Kinase</keyword>
<comment type="subcellular location">
    <subcellularLocation>
        <location evidence="1">Membrane</location>
        <topology evidence="1">Multi-pass membrane protein</topology>
    </subcellularLocation>
</comment>
<evidence type="ECO:0000256" key="1">
    <source>
        <dbReference type="ARBA" id="ARBA00004141"/>
    </source>
</evidence>
<name>A0ABW9C554_9BURK</name>
<proteinExistence type="predicted"/>
<evidence type="ECO:0000256" key="7">
    <source>
        <dbReference type="ARBA" id="ARBA00022840"/>
    </source>
</evidence>
<evidence type="ECO:0000256" key="5">
    <source>
        <dbReference type="ARBA" id="ARBA00022741"/>
    </source>
</evidence>
<dbReference type="InterPro" id="IPR038318">
    <property type="entry name" value="KdpD_sf"/>
</dbReference>
<keyword evidence="4 11" id="KW-0812">Transmembrane</keyword>
<evidence type="ECO:0000313" key="13">
    <source>
        <dbReference type="EMBL" id="MFM0446706.1"/>
    </source>
</evidence>
<sequence>MKVKNSRRWASRGRKRWIIAAAALFTAATIRSILHPLLGPIMPGTAFLIAAVLVEYYCGLAPALCVMLAGLCLADYLFVPPYGRIDIIDASDIRLLLSYTIITIVVITLVERLRRAQYRAELLASVAHSRYEMLLRGDNERLLARRATDEMHRMLHHIAQHNRSLILIKALDPATSAPPGSFVAAEGTSAAAGVIDDESFITGIAYGARHSQVHEDDLARLNNRLVPGHHRMRFLSSGHGWHAVECVCERFITPSGEFLILRAED</sequence>
<evidence type="ECO:0000259" key="12">
    <source>
        <dbReference type="Pfam" id="PF13493"/>
    </source>
</evidence>
<keyword evidence="3" id="KW-0808">Transferase</keyword>
<evidence type="ECO:0000256" key="10">
    <source>
        <dbReference type="ARBA" id="ARBA00023136"/>
    </source>
</evidence>
<dbReference type="Pfam" id="PF13493">
    <property type="entry name" value="DUF4118"/>
    <property type="match status" value="1"/>
</dbReference>
<dbReference type="InterPro" id="IPR025201">
    <property type="entry name" value="KdpD_TM"/>
</dbReference>
<evidence type="ECO:0000256" key="4">
    <source>
        <dbReference type="ARBA" id="ARBA00022692"/>
    </source>
</evidence>
<evidence type="ECO:0000256" key="3">
    <source>
        <dbReference type="ARBA" id="ARBA00022679"/>
    </source>
</evidence>
<gene>
    <name evidence="13" type="ORF">PQR00_24175</name>
</gene>
<dbReference type="RefSeq" id="WP_408130658.1">
    <property type="nucleotide sequence ID" value="NZ_JAQQCI010000015.1"/>
</dbReference>
<keyword evidence="2" id="KW-0597">Phosphoprotein</keyword>
<evidence type="ECO:0000256" key="9">
    <source>
        <dbReference type="ARBA" id="ARBA00023012"/>
    </source>
</evidence>
<dbReference type="EMBL" id="JAQQDH010000008">
    <property type="protein sequence ID" value="MFM0446706.1"/>
    <property type="molecule type" value="Genomic_DNA"/>
</dbReference>
<feature type="transmembrane region" description="Helical" evidence="11">
    <location>
        <begin position="91"/>
        <end position="110"/>
    </location>
</feature>
<keyword evidence="7" id="KW-0067">ATP-binding</keyword>
<keyword evidence="10 11" id="KW-0472">Membrane</keyword>
<accession>A0ABW9C554</accession>
<evidence type="ECO:0000256" key="8">
    <source>
        <dbReference type="ARBA" id="ARBA00022989"/>
    </source>
</evidence>
<evidence type="ECO:0000256" key="2">
    <source>
        <dbReference type="ARBA" id="ARBA00022553"/>
    </source>
</evidence>
<evidence type="ECO:0000256" key="11">
    <source>
        <dbReference type="SAM" id="Phobius"/>
    </source>
</evidence>
<dbReference type="Gene3D" id="1.20.120.620">
    <property type="entry name" value="Backbone structure of the membrane domain of e. Coli histidine kinase receptor kdpd"/>
    <property type="match status" value="1"/>
</dbReference>
<keyword evidence="8 11" id="KW-1133">Transmembrane helix</keyword>
<keyword evidence="14" id="KW-1185">Reference proteome</keyword>
<protein>
    <submittedName>
        <fullName evidence="13">DUF4118 domain-containing protein</fullName>
    </submittedName>
</protein>
<evidence type="ECO:0000313" key="14">
    <source>
        <dbReference type="Proteomes" id="UP001629288"/>
    </source>
</evidence>
<organism evidence="13 14">
    <name type="scientific">Paraburkholderia strydomiana</name>
    <dbReference type="NCBI Taxonomy" id="1245417"/>
    <lineage>
        <taxon>Bacteria</taxon>
        <taxon>Pseudomonadati</taxon>
        <taxon>Pseudomonadota</taxon>
        <taxon>Betaproteobacteria</taxon>
        <taxon>Burkholderiales</taxon>
        <taxon>Burkholderiaceae</taxon>
        <taxon>Paraburkholderia</taxon>
    </lineage>
</organism>
<evidence type="ECO:0000256" key="6">
    <source>
        <dbReference type="ARBA" id="ARBA00022777"/>
    </source>
</evidence>
<feature type="transmembrane region" description="Helical" evidence="11">
    <location>
        <begin position="48"/>
        <end position="79"/>
    </location>
</feature>
<comment type="caution">
    <text evidence="13">The sequence shown here is derived from an EMBL/GenBank/DDBJ whole genome shotgun (WGS) entry which is preliminary data.</text>
</comment>
<dbReference type="Proteomes" id="UP001629288">
    <property type="component" value="Unassembled WGS sequence"/>
</dbReference>